<evidence type="ECO:0000313" key="9">
    <source>
        <dbReference type="EMBL" id="SBW10745.1"/>
    </source>
</evidence>
<feature type="domain" description="ABC transporter substrate-binding protein PnrA-like" evidence="8">
    <location>
        <begin position="47"/>
        <end position="339"/>
    </location>
</feature>
<organism evidence="9">
    <name type="scientific">uncultured Eubacteriales bacterium</name>
    <dbReference type="NCBI Taxonomy" id="172733"/>
    <lineage>
        <taxon>Bacteria</taxon>
        <taxon>Bacillati</taxon>
        <taxon>Bacillota</taxon>
        <taxon>Clostridia</taxon>
        <taxon>Eubacteriales</taxon>
        <taxon>environmental samples</taxon>
    </lineage>
</organism>
<reference evidence="9" key="1">
    <citation type="submission" date="2016-04" db="EMBL/GenBank/DDBJ databases">
        <authorList>
            <person name="Evans L.H."/>
            <person name="Alamgir A."/>
            <person name="Owens N."/>
            <person name="Weber N.D."/>
            <person name="Virtaneva K."/>
            <person name="Barbian K."/>
            <person name="Babar A."/>
            <person name="Rosenke K."/>
        </authorList>
    </citation>
    <scope>NUCLEOTIDE SEQUENCE</scope>
    <source>
        <strain evidence="9">86</strain>
    </source>
</reference>
<protein>
    <submittedName>
        <fullName evidence="9">Basic membrane protein</fullName>
    </submittedName>
</protein>
<comment type="similarity">
    <text evidence="2">Belongs to the BMP lipoprotein family.</text>
</comment>
<dbReference type="CDD" id="cd19964">
    <property type="entry name" value="PBP1_BMP-like"/>
    <property type="match status" value="1"/>
</dbReference>
<evidence type="ECO:0000256" key="2">
    <source>
        <dbReference type="ARBA" id="ARBA00008610"/>
    </source>
</evidence>
<dbReference type="PANTHER" id="PTHR34296">
    <property type="entry name" value="TRANSCRIPTIONAL ACTIVATOR PROTEIN MED"/>
    <property type="match status" value="1"/>
</dbReference>
<dbReference type="GO" id="GO:0005886">
    <property type="term" value="C:plasma membrane"/>
    <property type="evidence" value="ECO:0007669"/>
    <property type="project" value="UniProtKB-SubCell"/>
</dbReference>
<evidence type="ECO:0000259" key="8">
    <source>
        <dbReference type="Pfam" id="PF02608"/>
    </source>
</evidence>
<gene>
    <name evidence="9" type="ORF">KL86CLO1_13037</name>
</gene>
<evidence type="ECO:0000256" key="3">
    <source>
        <dbReference type="ARBA" id="ARBA00022475"/>
    </source>
</evidence>
<dbReference type="InterPro" id="IPR003760">
    <property type="entry name" value="PnrA-like"/>
</dbReference>
<evidence type="ECO:0000256" key="6">
    <source>
        <dbReference type="ARBA" id="ARBA00023288"/>
    </source>
</evidence>
<dbReference type="SUPFAM" id="SSF53822">
    <property type="entry name" value="Periplasmic binding protein-like I"/>
    <property type="match status" value="1"/>
</dbReference>
<dbReference type="AlphaFoldDB" id="A0A212KGR5"/>
<dbReference type="InterPro" id="IPR028082">
    <property type="entry name" value="Peripla_BP_I"/>
</dbReference>
<evidence type="ECO:0000256" key="1">
    <source>
        <dbReference type="ARBA" id="ARBA00004193"/>
    </source>
</evidence>
<dbReference type="Pfam" id="PF02608">
    <property type="entry name" value="Bmp"/>
    <property type="match status" value="1"/>
</dbReference>
<evidence type="ECO:0000256" key="5">
    <source>
        <dbReference type="ARBA" id="ARBA00023136"/>
    </source>
</evidence>
<dbReference type="PROSITE" id="PS51257">
    <property type="entry name" value="PROKAR_LIPOPROTEIN"/>
    <property type="match status" value="1"/>
</dbReference>
<accession>A0A212KGR5</accession>
<keyword evidence="6" id="KW-0449">Lipoprotein</keyword>
<feature type="chain" id="PRO_5012645820" evidence="7">
    <location>
        <begin position="23"/>
        <end position="371"/>
    </location>
</feature>
<keyword evidence="5" id="KW-0472">Membrane</keyword>
<sequence length="371" mass="39575">MKKHGFKKIISMILAVGLLASAAGCGNSASGGGNSASPGDSQGAGEKTKIVLLLNGYLGDLAWYDCSAAGINAIKEKYPNEVETKIIEMTTDKSKYDSIIKDTLSEDWDVIVAGSWTMVEYIENAAKDYPEKEFWFFDEPIEGIENVYSMSYNANEGSFLAGMAAASVSKTGVIGFIGGEDSTIVNDSLVGYLEGAAYVNPDIKAMVSYTGNWDDSAKGKELALVQYNAGADVVFQLASNAGIGVFEAAKETGKLAIGSDTDQSAIFQESDPAKSEAILTSSLKRVDTSLLHAYELYKENEIPYGTCEKLGLDKDCVGIVENDIFSAHVTADQAAKIAQAKQDIIGGKLKVSSAYGMSTEEISAFKDKFIK</sequence>
<evidence type="ECO:0000256" key="7">
    <source>
        <dbReference type="SAM" id="SignalP"/>
    </source>
</evidence>
<keyword evidence="3" id="KW-1003">Cell membrane</keyword>
<dbReference type="EMBL" id="FLUN01000001">
    <property type="protein sequence ID" value="SBW10745.1"/>
    <property type="molecule type" value="Genomic_DNA"/>
</dbReference>
<dbReference type="InterPro" id="IPR050957">
    <property type="entry name" value="BMP_lipoprotein"/>
</dbReference>
<dbReference type="PANTHER" id="PTHR34296:SF2">
    <property type="entry name" value="ABC TRANSPORTER GUANOSINE-BINDING PROTEIN NUPN"/>
    <property type="match status" value="1"/>
</dbReference>
<feature type="signal peptide" evidence="7">
    <location>
        <begin position="1"/>
        <end position="22"/>
    </location>
</feature>
<proteinExistence type="inferred from homology"/>
<name>A0A212KGR5_9FIRM</name>
<dbReference type="Gene3D" id="3.40.50.2300">
    <property type="match status" value="2"/>
</dbReference>
<evidence type="ECO:0000256" key="4">
    <source>
        <dbReference type="ARBA" id="ARBA00022729"/>
    </source>
</evidence>
<keyword evidence="4 7" id="KW-0732">Signal</keyword>
<comment type="subcellular location">
    <subcellularLocation>
        <location evidence="1">Cell membrane</location>
        <topology evidence="1">Lipid-anchor</topology>
    </subcellularLocation>
</comment>